<dbReference type="PANTHER" id="PTHR16255">
    <property type="entry name" value="REQUIRED FOR MEIOTIC NUCLEAR DIVISION PROTEIN 1 HOMOLOG"/>
    <property type="match status" value="1"/>
</dbReference>
<dbReference type="GO" id="GO:0070131">
    <property type="term" value="P:positive regulation of mitochondrial translation"/>
    <property type="evidence" value="ECO:0007669"/>
    <property type="project" value="TreeGrafter"/>
</dbReference>
<dbReference type="GO" id="GO:0005739">
    <property type="term" value="C:mitochondrion"/>
    <property type="evidence" value="ECO:0007669"/>
    <property type="project" value="UniProtKB-ARBA"/>
</dbReference>
<feature type="domain" description="DUF155" evidence="2">
    <location>
        <begin position="299"/>
        <end position="475"/>
    </location>
</feature>
<accession>A0A0P4WCY9</accession>
<dbReference type="Pfam" id="PF02582">
    <property type="entry name" value="DUF155"/>
    <property type="match status" value="1"/>
</dbReference>
<organism evidence="3">
    <name type="scientific">Scylla olivacea</name>
    <name type="common">Orange mud crab</name>
    <name type="synonym">Cancer olivacea</name>
    <dbReference type="NCBI Taxonomy" id="85551"/>
    <lineage>
        <taxon>Eukaryota</taxon>
        <taxon>Metazoa</taxon>
        <taxon>Ecdysozoa</taxon>
        <taxon>Arthropoda</taxon>
        <taxon>Crustacea</taxon>
        <taxon>Multicrustacea</taxon>
        <taxon>Malacostraca</taxon>
        <taxon>Eumalacostraca</taxon>
        <taxon>Eucarida</taxon>
        <taxon>Decapoda</taxon>
        <taxon>Pleocyemata</taxon>
        <taxon>Brachyura</taxon>
        <taxon>Eubrachyura</taxon>
        <taxon>Portunoidea</taxon>
        <taxon>Portunidae</taxon>
        <taxon>Portuninae</taxon>
        <taxon>Scylla</taxon>
    </lineage>
</organism>
<evidence type="ECO:0000313" key="3">
    <source>
        <dbReference type="EMBL" id="JAI62222.1"/>
    </source>
</evidence>
<dbReference type="AlphaFoldDB" id="A0A0P4WCY9"/>
<dbReference type="InterPro" id="IPR003734">
    <property type="entry name" value="DUF155"/>
</dbReference>
<dbReference type="InterPro" id="IPR051624">
    <property type="entry name" value="RMD1/Sad1-interacting"/>
</dbReference>
<evidence type="ECO:0000259" key="2">
    <source>
        <dbReference type="Pfam" id="PF02582"/>
    </source>
</evidence>
<evidence type="ECO:0000256" key="1">
    <source>
        <dbReference type="ARBA" id="ARBA00008306"/>
    </source>
</evidence>
<dbReference type="PANTHER" id="PTHR16255:SF1">
    <property type="entry name" value="REQUIRED FOR MEIOTIC NUCLEAR DIVISION PROTEIN 1 HOMOLOG"/>
    <property type="match status" value="1"/>
</dbReference>
<proteinExistence type="inferred from homology"/>
<protein>
    <recommendedName>
        <fullName evidence="2">DUF155 domain-containing protein</fullName>
    </recommendedName>
</protein>
<sequence length="524" mass="59117">MLGRTLAGRGVASVVLQTYGIHNSASQCSMLLTWMIHRSTGASALPMSQQATHLHKSSSSHLMKNGDVSSYLLNTQNNFIGNQRQPNGAWAYSCHVQTSGTPVLPFIATRGLAALSAVHSKKNVQNRNLPEWSPGGVTLVGGVVMGVRGMAKAGGFKNLQGRISSLQVKKRVQRKKKRIEEELEEAGEEVTGFAPMVRHNFLTFDPDFTLPEMPVHRPPLSEWQVTAYATADEYDLEKLRDGLTQQGLYSIADFTRAPSPGSVASHSNAPPLDPHTLPDPNEVLHVMGTYHLETEPREIFFFHSGAVVFWNVAELERNNVLRFLRKYQKGGHDERTVKEESESITYVYNDTPSRTKLVRDMIFLNPEGPTDLEKYTFSNALSLSVQLGIWEAALDEYIDNIEYVSEELSKTGLVVLSQDQVLQRMGQLFALRHLVNLSSDLLDVPDFYWEHENLEQLYRKTSEYLSVSKRTSVMNVKLSHCVELMELLKSHLNERHSARLEWIIIILIMVEVGFELLHFIERLF</sequence>
<dbReference type="EMBL" id="GDRN01080432">
    <property type="protein sequence ID" value="JAI62222.1"/>
    <property type="molecule type" value="Transcribed_RNA"/>
</dbReference>
<reference evidence="3" key="1">
    <citation type="submission" date="2015-09" db="EMBL/GenBank/DDBJ databases">
        <title>Scylla olivacea transcriptome.</title>
        <authorList>
            <person name="Ikhwanuddin M."/>
        </authorList>
    </citation>
    <scope>NUCLEOTIDE SEQUENCE</scope>
</reference>
<name>A0A0P4WCY9_SCYOL</name>
<comment type="similarity">
    <text evidence="1">Belongs to the RMD1/sif2 family.</text>
</comment>